<dbReference type="AlphaFoldDB" id="Q1AUX1"/>
<dbReference type="InterPro" id="IPR036390">
    <property type="entry name" value="WH_DNA-bd_sf"/>
</dbReference>
<reference evidence="5 6" key="1">
    <citation type="submission" date="2006-06" db="EMBL/GenBank/DDBJ databases">
        <title>Complete sequence of Rubrobacter xylanophilus DSM 9941.</title>
        <authorList>
            <consortium name="US DOE Joint Genome Institute"/>
            <person name="Copeland A."/>
            <person name="Lucas S."/>
            <person name="Lapidus A."/>
            <person name="Barry K."/>
            <person name="Detter J.C."/>
            <person name="Glavina del Rio T."/>
            <person name="Hammon N."/>
            <person name="Israni S."/>
            <person name="Dalin E."/>
            <person name="Tice H."/>
            <person name="Pitluck S."/>
            <person name="Munk A.C."/>
            <person name="Brettin T."/>
            <person name="Bruce D."/>
            <person name="Han C."/>
            <person name="Tapia R."/>
            <person name="Gilna P."/>
            <person name="Schmutz J."/>
            <person name="Larimer F."/>
            <person name="Land M."/>
            <person name="Hauser L."/>
            <person name="Kyrpides N."/>
            <person name="Lykidis A."/>
            <person name="da Costa M.S."/>
            <person name="Rainey F.A."/>
            <person name="Empadinhas N."/>
            <person name="Jolivet E."/>
            <person name="Battista J.R."/>
            <person name="Richardson P."/>
        </authorList>
    </citation>
    <scope>NUCLEOTIDE SEQUENCE [LARGE SCALE GENOMIC DNA]</scope>
    <source>
        <strain evidence="6">DSM 9941 / NBRC 16129 / PRD-1</strain>
    </source>
</reference>
<dbReference type="PANTHER" id="PTHR43537:SF5">
    <property type="entry name" value="UXU OPERON TRANSCRIPTIONAL REGULATOR"/>
    <property type="match status" value="1"/>
</dbReference>
<keyword evidence="1" id="KW-0805">Transcription regulation</keyword>
<dbReference type="InterPro" id="IPR011711">
    <property type="entry name" value="GntR_C"/>
</dbReference>
<dbReference type="InterPro" id="IPR036388">
    <property type="entry name" value="WH-like_DNA-bd_sf"/>
</dbReference>
<keyword evidence="6" id="KW-1185">Reference proteome</keyword>
<organism evidence="5 6">
    <name type="scientific">Rubrobacter xylanophilus (strain DSM 9941 / JCM 11954 / NBRC 16129 / PRD-1)</name>
    <dbReference type="NCBI Taxonomy" id="266117"/>
    <lineage>
        <taxon>Bacteria</taxon>
        <taxon>Bacillati</taxon>
        <taxon>Actinomycetota</taxon>
        <taxon>Rubrobacteria</taxon>
        <taxon>Rubrobacterales</taxon>
        <taxon>Rubrobacteraceae</taxon>
        <taxon>Rubrobacter</taxon>
    </lineage>
</organism>
<dbReference type="SUPFAM" id="SSF46785">
    <property type="entry name" value="Winged helix' DNA-binding domain"/>
    <property type="match status" value="1"/>
</dbReference>
<evidence type="ECO:0000256" key="3">
    <source>
        <dbReference type="ARBA" id="ARBA00023163"/>
    </source>
</evidence>
<dbReference type="HOGENOM" id="CLU_017584_9_3_11"/>
<dbReference type="GO" id="GO:0003700">
    <property type="term" value="F:DNA-binding transcription factor activity"/>
    <property type="evidence" value="ECO:0007669"/>
    <property type="project" value="InterPro"/>
</dbReference>
<dbReference type="PANTHER" id="PTHR43537">
    <property type="entry name" value="TRANSCRIPTIONAL REGULATOR, GNTR FAMILY"/>
    <property type="match status" value="1"/>
</dbReference>
<dbReference type="PROSITE" id="PS50949">
    <property type="entry name" value="HTH_GNTR"/>
    <property type="match status" value="1"/>
</dbReference>
<dbReference type="eggNOG" id="COG2186">
    <property type="taxonomic scope" value="Bacteria"/>
</dbReference>
<dbReference type="SMART" id="SM00345">
    <property type="entry name" value="HTH_GNTR"/>
    <property type="match status" value="1"/>
</dbReference>
<dbReference type="EMBL" id="CP000386">
    <property type="protein sequence ID" value="ABG04807.1"/>
    <property type="molecule type" value="Genomic_DNA"/>
</dbReference>
<dbReference type="STRING" id="266117.Rxyl_1852"/>
<evidence type="ECO:0000313" key="5">
    <source>
        <dbReference type="EMBL" id="ABG04807.1"/>
    </source>
</evidence>
<dbReference type="PhylomeDB" id="Q1AUX1"/>
<dbReference type="KEGG" id="rxy:Rxyl_1852"/>
<dbReference type="InterPro" id="IPR000524">
    <property type="entry name" value="Tscrpt_reg_HTH_GntR"/>
</dbReference>
<dbReference type="SMART" id="SM00895">
    <property type="entry name" value="FCD"/>
    <property type="match status" value="1"/>
</dbReference>
<evidence type="ECO:0000259" key="4">
    <source>
        <dbReference type="PROSITE" id="PS50949"/>
    </source>
</evidence>
<evidence type="ECO:0000313" key="6">
    <source>
        <dbReference type="Proteomes" id="UP000006637"/>
    </source>
</evidence>
<sequence>MVGKEPQFSPVGTKRTFELVLAQIRDRLESGSLKPGEKLPAEPELAAQLGVSRTALREALKVLELSGYLEIRRGYGGGTFVAKPTVEEFKVITPSTIPIAEVTPRQLSEVRFAIEPQAAKIAAQAETRDVRQLEDTVSEMHIFDDRPARVLEANVDFHVAVAKISANPIFVTLLEELRPAVYRELNHLVRNSEWRESCLRGHEQIIEAIAVGDCEEAEKMMRLHLKSEISAEESGRGK</sequence>
<dbReference type="SUPFAM" id="SSF48008">
    <property type="entry name" value="GntR ligand-binding domain-like"/>
    <property type="match status" value="1"/>
</dbReference>
<name>Q1AUX1_RUBXD</name>
<dbReference type="Gene3D" id="1.10.10.10">
    <property type="entry name" value="Winged helix-like DNA-binding domain superfamily/Winged helix DNA-binding domain"/>
    <property type="match status" value="1"/>
</dbReference>
<proteinExistence type="predicted"/>
<evidence type="ECO:0000256" key="2">
    <source>
        <dbReference type="ARBA" id="ARBA00023125"/>
    </source>
</evidence>
<dbReference type="InterPro" id="IPR008920">
    <property type="entry name" value="TF_FadR/GntR_C"/>
</dbReference>
<protein>
    <submittedName>
        <fullName evidence="5">Transcriptional regulator, GntR family</fullName>
    </submittedName>
</protein>
<dbReference type="Pfam" id="PF07729">
    <property type="entry name" value="FCD"/>
    <property type="match status" value="1"/>
</dbReference>
<gene>
    <name evidence="5" type="ordered locus">Rxyl_1852</name>
</gene>
<evidence type="ECO:0000256" key="1">
    <source>
        <dbReference type="ARBA" id="ARBA00023015"/>
    </source>
</evidence>
<dbReference type="Pfam" id="PF00392">
    <property type="entry name" value="GntR"/>
    <property type="match status" value="1"/>
</dbReference>
<dbReference type="Proteomes" id="UP000006637">
    <property type="component" value="Chromosome"/>
</dbReference>
<keyword evidence="3" id="KW-0804">Transcription</keyword>
<keyword evidence="2" id="KW-0238">DNA-binding</keyword>
<dbReference type="GO" id="GO:0003677">
    <property type="term" value="F:DNA binding"/>
    <property type="evidence" value="ECO:0007669"/>
    <property type="project" value="UniProtKB-KW"/>
</dbReference>
<dbReference type="PRINTS" id="PR00035">
    <property type="entry name" value="HTHGNTR"/>
</dbReference>
<dbReference type="CDD" id="cd07377">
    <property type="entry name" value="WHTH_GntR"/>
    <property type="match status" value="1"/>
</dbReference>
<dbReference type="Gene3D" id="1.20.120.530">
    <property type="entry name" value="GntR ligand-binding domain-like"/>
    <property type="match status" value="1"/>
</dbReference>
<feature type="domain" description="HTH gntR-type" evidence="4">
    <location>
        <begin position="14"/>
        <end position="84"/>
    </location>
</feature>
<accession>Q1AUX1</accession>